<dbReference type="RefSeq" id="XP_017778333.1">
    <property type="nucleotide sequence ID" value="XM_017922844.1"/>
</dbReference>
<keyword evidence="6" id="KW-0539">Nucleus</keyword>
<feature type="domain" description="C2H2-type" evidence="9">
    <location>
        <begin position="325"/>
        <end position="352"/>
    </location>
</feature>
<keyword evidence="5" id="KW-0862">Zinc</keyword>
<feature type="domain" description="C2H2-type" evidence="9">
    <location>
        <begin position="435"/>
        <end position="458"/>
    </location>
</feature>
<evidence type="ECO:0000256" key="1">
    <source>
        <dbReference type="ARBA" id="ARBA00004123"/>
    </source>
</evidence>
<evidence type="ECO:0000256" key="3">
    <source>
        <dbReference type="ARBA" id="ARBA00022737"/>
    </source>
</evidence>
<evidence type="ECO:0000313" key="11">
    <source>
        <dbReference type="RefSeq" id="XP_017778333.1"/>
    </source>
</evidence>
<evidence type="ECO:0000259" key="9">
    <source>
        <dbReference type="PROSITE" id="PS50157"/>
    </source>
</evidence>
<reference evidence="11" key="1">
    <citation type="submission" date="2025-08" db="UniProtKB">
        <authorList>
            <consortium name="RefSeq"/>
        </authorList>
    </citation>
    <scope>IDENTIFICATION</scope>
    <source>
        <tissue evidence="11">Whole Larva</tissue>
    </source>
</reference>
<gene>
    <name evidence="11" type="primary">LOC108563982</name>
</gene>
<evidence type="ECO:0000256" key="8">
    <source>
        <dbReference type="SAM" id="Coils"/>
    </source>
</evidence>
<evidence type="ECO:0000256" key="7">
    <source>
        <dbReference type="PROSITE-ProRule" id="PRU00042"/>
    </source>
</evidence>
<dbReference type="Pfam" id="PF13912">
    <property type="entry name" value="zf-C2H2_6"/>
    <property type="match status" value="1"/>
</dbReference>
<keyword evidence="4 7" id="KW-0863">Zinc-finger</keyword>
<dbReference type="SUPFAM" id="SSF57667">
    <property type="entry name" value="beta-beta-alpha zinc fingers"/>
    <property type="match status" value="4"/>
</dbReference>
<dbReference type="InterPro" id="IPR013087">
    <property type="entry name" value="Znf_C2H2_type"/>
</dbReference>
<accession>A0ABM1MUT3</accession>
<feature type="domain" description="C2H2-type" evidence="9">
    <location>
        <begin position="467"/>
        <end position="494"/>
    </location>
</feature>
<dbReference type="SMART" id="SM00355">
    <property type="entry name" value="ZnF_C2H2"/>
    <property type="match status" value="12"/>
</dbReference>
<feature type="coiled-coil region" evidence="8">
    <location>
        <begin position="115"/>
        <end position="142"/>
    </location>
</feature>
<keyword evidence="10" id="KW-1185">Reference proteome</keyword>
<dbReference type="PROSITE" id="PS50157">
    <property type="entry name" value="ZINC_FINGER_C2H2_2"/>
    <property type="match status" value="6"/>
</dbReference>
<sequence length="531" mass="61651">MGKSKCEICGEVFKTARWLEIHLANEHACKECGKILKTVSDYDQHRKTHLNITLSRDPNTHSYQRLNRTCKICEKGFATDEELEEHMLLHDRMPVLEAEEDDVEDVEEEDDDDEVVVQERDVEELMVEERELEEVVIEEEDVEVELQEVHVTKKQSGRNDKFHPEKKSKVDFPKPCDECDRVLYSLSGWVMHKKMHDRNNKLHKTAKAPAVSENDDSDYFTCKKCFKVFANRSTLKTHMKCHGASPAKSPKKTYWCDICHQGCPGAEELEAHKLEHENNSVDLTESEDGDLDTSLLIPMEQVSTMDQWSDHPDADHNDATTTPNYECEVCGKSFSAPLSLKVHRSWHKRIQRKVPDAIVVEPSPSQSFKCISCAMRFDDDTALQLHIFECHRKTSMTIERRIFRCEICDIGFALKSEYELHEMQHERPIEKRPRVTCKYCKKNFSRTSYLNMHMNYKHPQHAIAGQYKCTLCENVFDKQSALNIHLRVHEKMNGSSNNPNIVTHKYTCSICQVGFDIPKELKLHVIDMHPF</sequence>
<feature type="domain" description="C2H2-type" evidence="9">
    <location>
        <begin position="220"/>
        <end position="247"/>
    </location>
</feature>
<evidence type="ECO:0000256" key="2">
    <source>
        <dbReference type="ARBA" id="ARBA00022723"/>
    </source>
</evidence>
<dbReference type="Gene3D" id="3.30.160.60">
    <property type="entry name" value="Classic Zinc Finger"/>
    <property type="match status" value="5"/>
</dbReference>
<feature type="domain" description="C2H2-type" evidence="9">
    <location>
        <begin position="27"/>
        <end position="49"/>
    </location>
</feature>
<evidence type="ECO:0000256" key="5">
    <source>
        <dbReference type="ARBA" id="ARBA00022833"/>
    </source>
</evidence>
<dbReference type="Pfam" id="PF00096">
    <property type="entry name" value="zf-C2H2"/>
    <property type="match status" value="6"/>
</dbReference>
<dbReference type="Proteomes" id="UP000695000">
    <property type="component" value="Unplaced"/>
</dbReference>
<evidence type="ECO:0000256" key="6">
    <source>
        <dbReference type="ARBA" id="ARBA00023242"/>
    </source>
</evidence>
<evidence type="ECO:0000313" key="10">
    <source>
        <dbReference type="Proteomes" id="UP000695000"/>
    </source>
</evidence>
<keyword evidence="2" id="KW-0479">Metal-binding</keyword>
<organism evidence="10 11">
    <name type="scientific">Nicrophorus vespilloides</name>
    <name type="common">Boreal carrion beetle</name>
    <dbReference type="NCBI Taxonomy" id="110193"/>
    <lineage>
        <taxon>Eukaryota</taxon>
        <taxon>Metazoa</taxon>
        <taxon>Ecdysozoa</taxon>
        <taxon>Arthropoda</taxon>
        <taxon>Hexapoda</taxon>
        <taxon>Insecta</taxon>
        <taxon>Pterygota</taxon>
        <taxon>Neoptera</taxon>
        <taxon>Endopterygota</taxon>
        <taxon>Coleoptera</taxon>
        <taxon>Polyphaga</taxon>
        <taxon>Staphyliniformia</taxon>
        <taxon>Silphidae</taxon>
        <taxon>Nicrophorinae</taxon>
        <taxon>Nicrophorus</taxon>
    </lineage>
</organism>
<protein>
    <submittedName>
        <fullName evidence="11">Zinc finger protein 595-like</fullName>
    </submittedName>
</protein>
<evidence type="ECO:0000256" key="4">
    <source>
        <dbReference type="ARBA" id="ARBA00022771"/>
    </source>
</evidence>
<dbReference type="GeneID" id="108563982"/>
<dbReference type="PANTHER" id="PTHR24381">
    <property type="entry name" value="ZINC FINGER PROTEIN"/>
    <property type="match status" value="1"/>
</dbReference>
<proteinExistence type="predicted"/>
<comment type="subcellular location">
    <subcellularLocation>
        <location evidence="1">Nucleus</location>
    </subcellularLocation>
</comment>
<dbReference type="PROSITE" id="PS00028">
    <property type="entry name" value="ZINC_FINGER_C2H2_1"/>
    <property type="match status" value="12"/>
</dbReference>
<dbReference type="PANTHER" id="PTHR24381:SF393">
    <property type="entry name" value="CHROMATIN-LINKED ADAPTOR FOR MSL PROTEINS, ISOFORM B"/>
    <property type="match status" value="1"/>
</dbReference>
<feature type="domain" description="C2H2-type" evidence="9">
    <location>
        <begin position="68"/>
        <end position="90"/>
    </location>
</feature>
<dbReference type="InterPro" id="IPR036236">
    <property type="entry name" value="Znf_C2H2_sf"/>
</dbReference>
<keyword evidence="8" id="KW-0175">Coiled coil</keyword>
<keyword evidence="3" id="KW-0677">Repeat</keyword>
<name>A0ABM1MUT3_NICVS</name>